<dbReference type="Proteomes" id="UP001497453">
    <property type="component" value="Chromosome 1"/>
</dbReference>
<evidence type="ECO:0000313" key="2">
    <source>
        <dbReference type="Proteomes" id="UP001497453"/>
    </source>
</evidence>
<dbReference type="EMBL" id="OZ037944">
    <property type="protein sequence ID" value="CAL1694014.1"/>
    <property type="molecule type" value="Genomic_DNA"/>
</dbReference>
<gene>
    <name evidence="1" type="ORF">GFSPODELE1_LOCUS107</name>
</gene>
<proteinExistence type="predicted"/>
<protein>
    <submittedName>
        <fullName evidence="1">Uncharacterized protein</fullName>
    </submittedName>
</protein>
<organism evidence="1 2">
    <name type="scientific">Somion occarium</name>
    <dbReference type="NCBI Taxonomy" id="3059160"/>
    <lineage>
        <taxon>Eukaryota</taxon>
        <taxon>Fungi</taxon>
        <taxon>Dikarya</taxon>
        <taxon>Basidiomycota</taxon>
        <taxon>Agaricomycotina</taxon>
        <taxon>Agaricomycetes</taxon>
        <taxon>Polyporales</taxon>
        <taxon>Cerrenaceae</taxon>
        <taxon>Somion</taxon>
    </lineage>
</organism>
<sequence>MHLRIVLTQTFSDNSLHFLGFLLRQCFNRCVSERDLDFVFDLSRGNILPMLDTLKMECLNRWRYEFCREYGSCSGKGSVSANGCFCRSSEPANMESSFRGGFLFKFLLMFCSIRYRIRRTSVDKSSWRNTMAAGFPPEKLSVNALTIIKGNAMPELAGNIPQSR</sequence>
<keyword evidence="2" id="KW-1185">Reference proteome</keyword>
<accession>A0ABP1CHD2</accession>
<reference evidence="2" key="1">
    <citation type="submission" date="2024-04" db="EMBL/GenBank/DDBJ databases">
        <authorList>
            <person name="Shaw F."/>
            <person name="Minotto A."/>
        </authorList>
    </citation>
    <scope>NUCLEOTIDE SEQUENCE [LARGE SCALE GENOMIC DNA]</scope>
</reference>
<evidence type="ECO:0000313" key="1">
    <source>
        <dbReference type="EMBL" id="CAL1694014.1"/>
    </source>
</evidence>
<name>A0ABP1CHD2_9APHY</name>